<dbReference type="RefSeq" id="WP_115677981.1">
    <property type="nucleotide sequence ID" value="NZ_LR994544.1"/>
</dbReference>
<dbReference type="EMBL" id="UIHB01000007">
    <property type="protein sequence ID" value="SUZ29888.1"/>
    <property type="molecule type" value="Genomic_DNA"/>
</dbReference>
<organism evidence="2 3">
    <name type="scientific">Xanthomonas euroxanthea</name>
    <dbReference type="NCBI Taxonomy" id="2259622"/>
    <lineage>
        <taxon>Bacteria</taxon>
        <taxon>Pseudomonadati</taxon>
        <taxon>Pseudomonadota</taxon>
        <taxon>Gammaproteobacteria</taxon>
        <taxon>Lysobacterales</taxon>
        <taxon>Lysobacteraceae</taxon>
        <taxon>Xanthomonas</taxon>
    </lineage>
</organism>
<reference evidence="2 3" key="1">
    <citation type="submission" date="2018-06" db="EMBL/GenBank/DDBJ databases">
        <authorList>
            <person name="Pothier F. J."/>
        </authorList>
    </citation>
    <scope>NUCLEOTIDE SEQUENCE [LARGE SCALE GENOMIC DNA]</scope>
    <source>
        <strain evidence="2 3">CPBF 424</strain>
    </source>
</reference>
<keyword evidence="1" id="KW-0051">Antiviral defense</keyword>
<evidence type="ECO:0000313" key="2">
    <source>
        <dbReference type="EMBL" id="SUZ29888.1"/>
    </source>
</evidence>
<dbReference type="Gene3D" id="3.30.460.10">
    <property type="entry name" value="Beta Polymerase, domain 2"/>
    <property type="match status" value="1"/>
</dbReference>
<dbReference type="Proteomes" id="UP000254168">
    <property type="component" value="Unassembled WGS sequence"/>
</dbReference>
<evidence type="ECO:0000313" key="3">
    <source>
        <dbReference type="Proteomes" id="UP000254168"/>
    </source>
</evidence>
<sequence>MARQHVGHKDIVKFAEERVNLPRDTANEFRAQARRLRERLEIYLSEHPDFTLKRMLLSGSLAKGTALRSLNDIDVACYISGADAPHDVEKLLAYLAERLRKAFPNFKPEQVQPQTYSVTVSFAGSGLDVDIVPILYDGDSDWYGNLVSQEDGSFLRTSIPRHLEFAKKRKLAQHTHFVQAVRLAKFWAKRQKTERQGFRFKSFMIEMLMAKLCDEGVDFSDYPEALQHFFTYVARSDLREQIAFSDYYSLSSVGVFSEPVTIIDPVNAANNVAKLYTRQQADAIVDAALDAGDAIDAALAAPNKQETVRYWQKVFGPSFQV</sequence>
<dbReference type="GO" id="GO:0016779">
    <property type="term" value="F:nucleotidyltransferase activity"/>
    <property type="evidence" value="ECO:0007669"/>
    <property type="project" value="InterPro"/>
</dbReference>
<evidence type="ECO:0000256" key="1">
    <source>
        <dbReference type="ARBA" id="ARBA00023118"/>
    </source>
</evidence>
<dbReference type="CDD" id="cd05400">
    <property type="entry name" value="NT_2-5OAS_ClassI-CCAase"/>
    <property type="match status" value="1"/>
</dbReference>
<keyword evidence="3" id="KW-1185">Reference proteome</keyword>
<evidence type="ECO:0008006" key="4">
    <source>
        <dbReference type="Google" id="ProtNLM"/>
    </source>
</evidence>
<comment type="caution">
    <text evidence="2">The sequence shown here is derived from an EMBL/GenBank/DDBJ whole genome shotgun (WGS) entry which is preliminary data.</text>
</comment>
<accession>A0AA46CBE8</accession>
<dbReference type="InterPro" id="IPR053445">
    <property type="entry name" value="CBASS_cN_synthase"/>
</dbReference>
<dbReference type="NCBIfam" id="NF041116">
    <property type="entry name" value="CBASS_cyclase_a"/>
    <property type="match status" value="1"/>
</dbReference>
<dbReference type="Gene3D" id="1.10.1410.20">
    <property type="entry name" value="2'-5'-oligoadenylate synthetase 1, domain 2"/>
    <property type="match status" value="1"/>
</dbReference>
<name>A0AA46CBE8_9XANT</name>
<dbReference type="Pfam" id="PF18144">
    <property type="entry name" value="SMODS"/>
    <property type="match status" value="1"/>
</dbReference>
<dbReference type="SUPFAM" id="SSF81631">
    <property type="entry name" value="PAP/OAS1 substrate-binding domain"/>
    <property type="match status" value="1"/>
</dbReference>
<dbReference type="InterPro" id="IPR006116">
    <property type="entry name" value="NT_2-5OAS_ClassI-CCAase"/>
</dbReference>
<dbReference type="AlphaFoldDB" id="A0AA46CBE8"/>
<protein>
    <recommendedName>
        <fullName evidence="4">Nucleotidyltransferase</fullName>
    </recommendedName>
</protein>
<gene>
    <name evidence="2" type="ORF">CPBF424_37370</name>
</gene>
<proteinExistence type="predicted"/>
<dbReference type="SUPFAM" id="SSF81301">
    <property type="entry name" value="Nucleotidyltransferase"/>
    <property type="match status" value="1"/>
</dbReference>
<dbReference type="GO" id="GO:0051607">
    <property type="term" value="P:defense response to virus"/>
    <property type="evidence" value="ECO:0007669"/>
    <property type="project" value="UniProtKB-KW"/>
</dbReference>
<dbReference type="InterPro" id="IPR043519">
    <property type="entry name" value="NT_sf"/>
</dbReference>